<feature type="compositionally biased region" description="Low complexity" evidence="3">
    <location>
        <begin position="533"/>
        <end position="543"/>
    </location>
</feature>
<feature type="region of interest" description="Disordered" evidence="3">
    <location>
        <begin position="14"/>
        <end position="51"/>
    </location>
</feature>
<proteinExistence type="predicted"/>
<dbReference type="Pfam" id="PF00013">
    <property type="entry name" value="KH_1"/>
    <property type="match status" value="3"/>
</dbReference>
<feature type="domain" description="K Homology" evidence="4">
    <location>
        <begin position="91"/>
        <end position="159"/>
    </location>
</feature>
<sequence>MRLFLRPGYRKNSNNYNRYRSSRANDSSSSLSSSCSSITSQSTQQSEEGRIIVDPRESKFRSCDNGASDDATIIMDSMDNNKPVLNDDPSVTLTIRLIMQGKEVGSIIGKKGEIVKRFREESGAKINISDGSCPERIVTVTGPTNSIFKAFTLICKKFEEWCSQFHDVQGNNAGGGQGVPRPPITLRLIVPASQCGSLIGKGGSKIKEIREVTGASIQVASEMLPNSTERAVTISGTSEAITQCIYHICCVMLESPPKGATIPYRPKPQVGGPVILAGGQAFTIQGNYAVPAHSDVSTVMSMPAAPAAAGTAPHPTSLNGQTLQTSPFAAHHPSSPFAASPHGHHPLLPVHLNPHHHHHPLHPSSLHASVAGLADPLLKSGHLQAALPPAHLVADAMGKLGSNPLASLAALGLGGLATPANTGGLNPAALAALAGSQLRTNNQNRQQPAANNQTHEMTVPNELIGCIIGKGGTKIAEIRQISGAMIRISNCEEREGGPTDRTITITGNPDSVALAQYLINMSVELQKANLEAQNTQNPGNTTTSGGGATGTAAANNNTSSPSNNTTNTNASPLASAIPLAQLLSKPGALNALTSLTALGGLTELLGGAGAAASALPIQTTGVHRSHKNFTPRLRSPSTPGPMESGKFKNERAKYNPY</sequence>
<dbReference type="PANTHER" id="PTHR10288">
    <property type="entry name" value="KH DOMAIN CONTAINING RNA BINDING PROTEIN"/>
    <property type="match status" value="1"/>
</dbReference>
<dbReference type="CDD" id="cd22439">
    <property type="entry name" value="KH-I_PCBP_rpt3"/>
    <property type="match status" value="1"/>
</dbReference>
<evidence type="ECO:0000256" key="2">
    <source>
        <dbReference type="PROSITE-ProRule" id="PRU00117"/>
    </source>
</evidence>
<organism evidence="5 6">
    <name type="scientific">Trichogramma kaykai</name>
    <dbReference type="NCBI Taxonomy" id="54128"/>
    <lineage>
        <taxon>Eukaryota</taxon>
        <taxon>Metazoa</taxon>
        <taxon>Ecdysozoa</taxon>
        <taxon>Arthropoda</taxon>
        <taxon>Hexapoda</taxon>
        <taxon>Insecta</taxon>
        <taxon>Pterygota</taxon>
        <taxon>Neoptera</taxon>
        <taxon>Endopterygota</taxon>
        <taxon>Hymenoptera</taxon>
        <taxon>Apocrita</taxon>
        <taxon>Proctotrupomorpha</taxon>
        <taxon>Chalcidoidea</taxon>
        <taxon>Trichogrammatidae</taxon>
        <taxon>Trichogramma</taxon>
    </lineage>
</organism>
<feature type="compositionally biased region" description="Low complexity" evidence="3">
    <location>
        <begin position="326"/>
        <end position="352"/>
    </location>
</feature>
<dbReference type="GO" id="GO:0010468">
    <property type="term" value="P:regulation of gene expression"/>
    <property type="evidence" value="ECO:0007669"/>
    <property type="project" value="UniProtKB-ARBA"/>
</dbReference>
<keyword evidence="2" id="KW-0694">RNA-binding</keyword>
<feature type="compositionally biased region" description="Low complexity" evidence="3">
    <location>
        <begin position="550"/>
        <end position="570"/>
    </location>
</feature>
<dbReference type="InterPro" id="IPR004087">
    <property type="entry name" value="KH_dom"/>
</dbReference>
<comment type="caution">
    <text evidence="5">The sequence shown here is derived from an EMBL/GenBank/DDBJ whole genome shotgun (WGS) entry which is preliminary data.</text>
</comment>
<dbReference type="EMBL" id="JBJJXI010000153">
    <property type="protein sequence ID" value="KAL3385718.1"/>
    <property type="molecule type" value="Genomic_DNA"/>
</dbReference>
<dbReference type="InterPro" id="IPR004088">
    <property type="entry name" value="KH_dom_type_1"/>
</dbReference>
<feature type="compositionally biased region" description="Low complexity" evidence="3">
    <location>
        <begin position="14"/>
        <end position="42"/>
    </location>
</feature>
<dbReference type="Proteomes" id="UP001627154">
    <property type="component" value="Unassembled WGS sequence"/>
</dbReference>
<dbReference type="InterPro" id="IPR036612">
    <property type="entry name" value="KH_dom_type_1_sf"/>
</dbReference>
<gene>
    <name evidence="5" type="ORF">TKK_018767</name>
</gene>
<protein>
    <recommendedName>
        <fullName evidence="4">K Homology domain-containing protein</fullName>
    </recommendedName>
</protein>
<dbReference type="FunFam" id="3.30.1370.10:FF:000002">
    <property type="entry name" value="poly(RC)-binding protein 2 isoform X1"/>
    <property type="match status" value="1"/>
</dbReference>
<evidence type="ECO:0000259" key="4">
    <source>
        <dbReference type="SMART" id="SM00322"/>
    </source>
</evidence>
<dbReference type="Gene3D" id="3.30.1370.10">
    <property type="entry name" value="K Homology domain, type 1"/>
    <property type="match status" value="3"/>
</dbReference>
<dbReference type="SUPFAM" id="SSF54791">
    <property type="entry name" value="Eukaryotic type KH-domain (KH-domain type I)"/>
    <property type="match status" value="3"/>
</dbReference>
<feature type="domain" description="K Homology" evidence="4">
    <location>
        <begin position="451"/>
        <end position="524"/>
    </location>
</feature>
<feature type="compositionally biased region" description="Polar residues" evidence="3">
    <location>
        <begin position="316"/>
        <end position="325"/>
    </location>
</feature>
<feature type="region of interest" description="Disordered" evidence="3">
    <location>
        <begin position="307"/>
        <end position="365"/>
    </location>
</feature>
<keyword evidence="6" id="KW-1185">Reference proteome</keyword>
<dbReference type="PROSITE" id="PS50084">
    <property type="entry name" value="KH_TYPE_1"/>
    <property type="match status" value="3"/>
</dbReference>
<dbReference type="CDD" id="cd02396">
    <property type="entry name" value="KH-I_PCBP_rpt2"/>
    <property type="match status" value="1"/>
</dbReference>
<feature type="domain" description="K Homology" evidence="4">
    <location>
        <begin position="182"/>
        <end position="253"/>
    </location>
</feature>
<evidence type="ECO:0000313" key="6">
    <source>
        <dbReference type="Proteomes" id="UP001627154"/>
    </source>
</evidence>
<dbReference type="AlphaFoldDB" id="A0ABD2VYT9"/>
<dbReference type="FunFam" id="3.30.1370.10:FF:000003">
    <property type="entry name" value="poly(RC)-binding protein 2 isoform X1"/>
    <property type="match status" value="1"/>
</dbReference>
<dbReference type="SMART" id="SM00322">
    <property type="entry name" value="KH"/>
    <property type="match status" value="3"/>
</dbReference>
<evidence type="ECO:0000256" key="1">
    <source>
        <dbReference type="ARBA" id="ARBA00022737"/>
    </source>
</evidence>
<keyword evidence="1" id="KW-0677">Repeat</keyword>
<dbReference type="CDD" id="cd22438">
    <property type="entry name" value="KH-I_PCBP_rpt1"/>
    <property type="match status" value="1"/>
</dbReference>
<evidence type="ECO:0000256" key="3">
    <source>
        <dbReference type="SAM" id="MobiDB-lite"/>
    </source>
</evidence>
<name>A0ABD2VYT9_9HYME</name>
<feature type="compositionally biased region" description="Basic and acidic residues" evidence="3">
    <location>
        <begin position="645"/>
        <end position="657"/>
    </location>
</feature>
<reference evidence="5 6" key="1">
    <citation type="journal article" date="2024" name="bioRxiv">
        <title>A reference genome for Trichogramma kaykai: A tiny desert-dwelling parasitoid wasp with competing sex-ratio distorters.</title>
        <authorList>
            <person name="Culotta J."/>
            <person name="Lindsey A.R."/>
        </authorList>
    </citation>
    <scope>NUCLEOTIDE SEQUENCE [LARGE SCALE GENOMIC DNA]</scope>
    <source>
        <strain evidence="5 6">KSX58</strain>
    </source>
</reference>
<accession>A0ABD2VYT9</accession>
<evidence type="ECO:0000313" key="5">
    <source>
        <dbReference type="EMBL" id="KAL3385718.1"/>
    </source>
</evidence>
<feature type="region of interest" description="Disordered" evidence="3">
    <location>
        <begin position="532"/>
        <end position="570"/>
    </location>
</feature>
<dbReference type="GO" id="GO:0003723">
    <property type="term" value="F:RNA binding"/>
    <property type="evidence" value="ECO:0007669"/>
    <property type="project" value="UniProtKB-UniRule"/>
</dbReference>
<feature type="region of interest" description="Disordered" evidence="3">
    <location>
        <begin position="619"/>
        <end position="657"/>
    </location>
</feature>